<organism evidence="2 3">
    <name type="scientific">Drosophila ananassae</name>
    <name type="common">Fruit fly</name>
    <dbReference type="NCBI Taxonomy" id="7217"/>
    <lineage>
        <taxon>Eukaryota</taxon>
        <taxon>Metazoa</taxon>
        <taxon>Ecdysozoa</taxon>
        <taxon>Arthropoda</taxon>
        <taxon>Hexapoda</taxon>
        <taxon>Insecta</taxon>
        <taxon>Pterygota</taxon>
        <taxon>Neoptera</taxon>
        <taxon>Endopterygota</taxon>
        <taxon>Diptera</taxon>
        <taxon>Brachycera</taxon>
        <taxon>Muscomorpha</taxon>
        <taxon>Ephydroidea</taxon>
        <taxon>Drosophilidae</taxon>
        <taxon>Drosophila</taxon>
        <taxon>Sophophora</taxon>
    </lineage>
</organism>
<gene>
    <name evidence="2" type="primary">Dana\GF28138</name>
    <name evidence="2" type="ORF">GF28138</name>
</gene>
<name>A0A0P8Y1W1_DROAN</name>
<dbReference type="AlphaFoldDB" id="A0A0P8Y1W1"/>
<reference evidence="2 3" key="1">
    <citation type="journal article" date="2007" name="Nature">
        <title>Evolution of genes and genomes on the Drosophila phylogeny.</title>
        <authorList>
            <consortium name="Drosophila 12 Genomes Consortium"/>
            <person name="Clark A.G."/>
            <person name="Eisen M.B."/>
            <person name="Smith D.R."/>
            <person name="Bergman C.M."/>
            <person name="Oliver B."/>
            <person name="Markow T.A."/>
            <person name="Kaufman T.C."/>
            <person name="Kellis M."/>
            <person name="Gelbart W."/>
            <person name="Iyer V.N."/>
            <person name="Pollard D.A."/>
            <person name="Sackton T.B."/>
            <person name="Larracuente A.M."/>
            <person name="Singh N.D."/>
            <person name="Abad J.P."/>
            <person name="Abt D.N."/>
            <person name="Adryan B."/>
            <person name="Aguade M."/>
            <person name="Akashi H."/>
            <person name="Anderson W.W."/>
            <person name="Aquadro C.F."/>
            <person name="Ardell D.H."/>
            <person name="Arguello R."/>
            <person name="Artieri C.G."/>
            <person name="Barbash D.A."/>
            <person name="Barker D."/>
            <person name="Barsanti P."/>
            <person name="Batterham P."/>
            <person name="Batzoglou S."/>
            <person name="Begun D."/>
            <person name="Bhutkar A."/>
            <person name="Blanco E."/>
            <person name="Bosak S.A."/>
            <person name="Bradley R.K."/>
            <person name="Brand A.D."/>
            <person name="Brent M.R."/>
            <person name="Brooks A.N."/>
            <person name="Brown R.H."/>
            <person name="Butlin R.K."/>
            <person name="Caggese C."/>
            <person name="Calvi B.R."/>
            <person name="Bernardo de Carvalho A."/>
            <person name="Caspi A."/>
            <person name="Castrezana S."/>
            <person name="Celniker S.E."/>
            <person name="Chang J.L."/>
            <person name="Chapple C."/>
            <person name="Chatterji S."/>
            <person name="Chinwalla A."/>
            <person name="Civetta A."/>
            <person name="Clifton S.W."/>
            <person name="Comeron J.M."/>
            <person name="Costello J.C."/>
            <person name="Coyne J.A."/>
            <person name="Daub J."/>
            <person name="David R.G."/>
            <person name="Delcher A.L."/>
            <person name="Delehaunty K."/>
            <person name="Do C.B."/>
            <person name="Ebling H."/>
            <person name="Edwards K."/>
            <person name="Eickbush T."/>
            <person name="Evans J.D."/>
            <person name="Filipski A."/>
            <person name="Findeiss S."/>
            <person name="Freyhult E."/>
            <person name="Fulton L."/>
            <person name="Fulton R."/>
            <person name="Garcia A.C."/>
            <person name="Gardiner A."/>
            <person name="Garfield D.A."/>
            <person name="Garvin B.E."/>
            <person name="Gibson G."/>
            <person name="Gilbert D."/>
            <person name="Gnerre S."/>
            <person name="Godfrey J."/>
            <person name="Good R."/>
            <person name="Gotea V."/>
            <person name="Gravely B."/>
            <person name="Greenberg A.J."/>
            <person name="Griffiths-Jones S."/>
            <person name="Gross S."/>
            <person name="Guigo R."/>
            <person name="Gustafson E.A."/>
            <person name="Haerty W."/>
            <person name="Hahn M.W."/>
            <person name="Halligan D.L."/>
            <person name="Halpern A.L."/>
            <person name="Halter G.M."/>
            <person name="Han M.V."/>
            <person name="Heger A."/>
            <person name="Hillier L."/>
            <person name="Hinrichs A.S."/>
            <person name="Holmes I."/>
            <person name="Hoskins R.A."/>
            <person name="Hubisz M.J."/>
            <person name="Hultmark D."/>
            <person name="Huntley M.A."/>
            <person name="Jaffe D.B."/>
            <person name="Jagadeeshan S."/>
            <person name="Jeck W.R."/>
            <person name="Johnson J."/>
            <person name="Jones C.D."/>
            <person name="Jordan W.C."/>
            <person name="Karpen G.H."/>
            <person name="Kataoka E."/>
            <person name="Keightley P.D."/>
            <person name="Kheradpour P."/>
            <person name="Kirkness E.F."/>
            <person name="Koerich L.B."/>
            <person name="Kristiansen K."/>
            <person name="Kudrna D."/>
            <person name="Kulathinal R.J."/>
            <person name="Kumar S."/>
            <person name="Kwok R."/>
            <person name="Lander E."/>
            <person name="Langley C.H."/>
            <person name="Lapoint R."/>
            <person name="Lazzaro B.P."/>
            <person name="Lee S.J."/>
            <person name="Levesque L."/>
            <person name="Li R."/>
            <person name="Lin C.F."/>
            <person name="Lin M.F."/>
            <person name="Lindblad-Toh K."/>
            <person name="Llopart A."/>
            <person name="Long M."/>
            <person name="Low L."/>
            <person name="Lozovsky E."/>
            <person name="Lu J."/>
            <person name="Luo M."/>
            <person name="Machado C.A."/>
            <person name="Makalowski W."/>
            <person name="Marzo M."/>
            <person name="Matsuda M."/>
            <person name="Matzkin L."/>
            <person name="McAllister B."/>
            <person name="McBride C.S."/>
            <person name="McKernan B."/>
            <person name="McKernan K."/>
            <person name="Mendez-Lago M."/>
            <person name="Minx P."/>
            <person name="Mollenhauer M.U."/>
            <person name="Montooth K."/>
            <person name="Mount S.M."/>
            <person name="Mu X."/>
            <person name="Myers E."/>
            <person name="Negre B."/>
            <person name="Newfeld S."/>
            <person name="Nielsen R."/>
            <person name="Noor M.A."/>
            <person name="O'Grady P."/>
            <person name="Pachter L."/>
            <person name="Papaceit M."/>
            <person name="Parisi M.J."/>
            <person name="Parisi M."/>
            <person name="Parts L."/>
            <person name="Pedersen J.S."/>
            <person name="Pesole G."/>
            <person name="Phillippy A.M."/>
            <person name="Ponting C.P."/>
            <person name="Pop M."/>
            <person name="Porcelli D."/>
            <person name="Powell J.R."/>
            <person name="Prohaska S."/>
            <person name="Pruitt K."/>
            <person name="Puig M."/>
            <person name="Quesneville H."/>
            <person name="Ram K.R."/>
            <person name="Rand D."/>
            <person name="Rasmussen M.D."/>
            <person name="Reed L.K."/>
            <person name="Reenan R."/>
            <person name="Reily A."/>
            <person name="Remington K.A."/>
            <person name="Rieger T.T."/>
            <person name="Ritchie M.G."/>
            <person name="Robin C."/>
            <person name="Rogers Y.H."/>
            <person name="Rohde C."/>
            <person name="Rozas J."/>
            <person name="Rubenfield M.J."/>
            <person name="Ruiz A."/>
            <person name="Russo S."/>
            <person name="Salzberg S.L."/>
            <person name="Sanchez-Gracia A."/>
            <person name="Saranga D.J."/>
            <person name="Sato H."/>
            <person name="Schaeffer S.W."/>
            <person name="Schatz M.C."/>
            <person name="Schlenke T."/>
            <person name="Schwartz R."/>
            <person name="Segarra C."/>
            <person name="Singh R.S."/>
            <person name="Sirot L."/>
            <person name="Sirota M."/>
            <person name="Sisneros N.B."/>
            <person name="Smith C.D."/>
            <person name="Smith T.F."/>
            <person name="Spieth J."/>
            <person name="Stage D.E."/>
            <person name="Stark A."/>
            <person name="Stephan W."/>
            <person name="Strausberg R.L."/>
            <person name="Strempel S."/>
            <person name="Sturgill D."/>
            <person name="Sutton G."/>
            <person name="Sutton G.G."/>
            <person name="Tao W."/>
            <person name="Teichmann S."/>
            <person name="Tobari Y.N."/>
            <person name="Tomimura Y."/>
            <person name="Tsolas J.M."/>
            <person name="Valente V.L."/>
            <person name="Venter E."/>
            <person name="Venter J.C."/>
            <person name="Vicario S."/>
            <person name="Vieira F.G."/>
            <person name="Vilella A.J."/>
            <person name="Villasante A."/>
            <person name="Walenz B."/>
            <person name="Wang J."/>
            <person name="Wasserman M."/>
            <person name="Watts T."/>
            <person name="Wilson D."/>
            <person name="Wilson R.K."/>
            <person name="Wing R.A."/>
            <person name="Wolfner M.F."/>
            <person name="Wong A."/>
            <person name="Wong G.K."/>
            <person name="Wu C.I."/>
            <person name="Wu G."/>
            <person name="Yamamoto D."/>
            <person name="Yang H.P."/>
            <person name="Yang S.P."/>
            <person name="Yorke J.A."/>
            <person name="Yoshida K."/>
            <person name="Zdobnov E."/>
            <person name="Zhang P."/>
            <person name="Zhang Y."/>
            <person name="Zimin A.V."/>
            <person name="Baldwin J."/>
            <person name="Abdouelleil A."/>
            <person name="Abdulkadir J."/>
            <person name="Abebe A."/>
            <person name="Abera B."/>
            <person name="Abreu J."/>
            <person name="Acer S.C."/>
            <person name="Aftuck L."/>
            <person name="Alexander A."/>
            <person name="An P."/>
            <person name="Anderson E."/>
            <person name="Anderson S."/>
            <person name="Arachi H."/>
            <person name="Azer M."/>
            <person name="Bachantsang P."/>
            <person name="Barry A."/>
            <person name="Bayul T."/>
            <person name="Berlin A."/>
            <person name="Bessette D."/>
            <person name="Bloom T."/>
            <person name="Blye J."/>
            <person name="Boguslavskiy L."/>
            <person name="Bonnet C."/>
            <person name="Boukhgalter B."/>
            <person name="Bourzgui I."/>
            <person name="Brown A."/>
            <person name="Cahill P."/>
            <person name="Channer S."/>
            <person name="Cheshatsang Y."/>
            <person name="Chuda L."/>
            <person name="Citroen M."/>
            <person name="Collymore A."/>
            <person name="Cooke P."/>
            <person name="Costello M."/>
            <person name="D'Aco K."/>
            <person name="Daza R."/>
            <person name="De Haan G."/>
            <person name="DeGray S."/>
            <person name="DeMaso C."/>
            <person name="Dhargay N."/>
            <person name="Dooley K."/>
            <person name="Dooley E."/>
            <person name="Doricent M."/>
            <person name="Dorje P."/>
            <person name="Dorjee K."/>
            <person name="Dupes A."/>
            <person name="Elong R."/>
            <person name="Falk J."/>
            <person name="Farina A."/>
            <person name="Faro S."/>
            <person name="Ferguson D."/>
            <person name="Fisher S."/>
            <person name="Foley C.D."/>
            <person name="Franke A."/>
            <person name="Friedrich D."/>
            <person name="Gadbois L."/>
            <person name="Gearin G."/>
            <person name="Gearin C.R."/>
            <person name="Giannoukos G."/>
            <person name="Goode T."/>
            <person name="Graham J."/>
            <person name="Grandbois E."/>
            <person name="Grewal S."/>
            <person name="Gyaltsen K."/>
            <person name="Hafez N."/>
            <person name="Hagos B."/>
            <person name="Hall J."/>
            <person name="Henson C."/>
            <person name="Hollinger A."/>
            <person name="Honan T."/>
            <person name="Huard M.D."/>
            <person name="Hughes L."/>
            <person name="Hurhula B."/>
            <person name="Husby M.E."/>
            <person name="Kamat A."/>
            <person name="Kanga B."/>
            <person name="Kashin S."/>
            <person name="Khazanovich D."/>
            <person name="Kisner P."/>
            <person name="Lance K."/>
            <person name="Lara M."/>
            <person name="Lee W."/>
            <person name="Lennon N."/>
            <person name="Letendre F."/>
            <person name="LeVine R."/>
            <person name="Lipovsky A."/>
            <person name="Liu X."/>
            <person name="Liu J."/>
            <person name="Liu S."/>
            <person name="Lokyitsang T."/>
            <person name="Lokyitsang Y."/>
            <person name="Lubonja R."/>
            <person name="Lui A."/>
            <person name="MacDonald P."/>
            <person name="Magnisalis V."/>
            <person name="Maru K."/>
            <person name="Matthews C."/>
            <person name="McCusker W."/>
            <person name="McDonough S."/>
            <person name="Mehta T."/>
            <person name="Meldrim J."/>
            <person name="Meneus L."/>
            <person name="Mihai O."/>
            <person name="Mihalev A."/>
            <person name="Mihova T."/>
            <person name="Mittelman R."/>
            <person name="Mlenga V."/>
            <person name="Montmayeur A."/>
            <person name="Mulrain L."/>
            <person name="Navidi A."/>
            <person name="Naylor J."/>
            <person name="Negash T."/>
            <person name="Nguyen T."/>
            <person name="Nguyen N."/>
            <person name="Nicol R."/>
            <person name="Norbu C."/>
            <person name="Norbu N."/>
            <person name="Novod N."/>
            <person name="O'Neill B."/>
            <person name="Osman S."/>
            <person name="Markiewicz E."/>
            <person name="Oyono O.L."/>
            <person name="Patti C."/>
            <person name="Phunkhang P."/>
            <person name="Pierre F."/>
            <person name="Priest M."/>
            <person name="Raghuraman S."/>
            <person name="Rege F."/>
            <person name="Reyes R."/>
            <person name="Rise C."/>
            <person name="Rogov P."/>
            <person name="Ross K."/>
            <person name="Ryan E."/>
            <person name="Settipalli S."/>
            <person name="Shea T."/>
            <person name="Sherpa N."/>
            <person name="Shi L."/>
            <person name="Shih D."/>
            <person name="Sparrow T."/>
            <person name="Spaulding J."/>
            <person name="Stalker J."/>
            <person name="Stange-Thomann N."/>
            <person name="Stavropoulos S."/>
            <person name="Stone C."/>
            <person name="Strader C."/>
            <person name="Tesfaye S."/>
            <person name="Thomson T."/>
            <person name="Thoulutsang Y."/>
            <person name="Thoulutsang D."/>
            <person name="Topham K."/>
            <person name="Topping I."/>
            <person name="Tsamla T."/>
            <person name="Vassiliev H."/>
            <person name="Vo A."/>
            <person name="Wangchuk T."/>
            <person name="Wangdi T."/>
            <person name="Weiand M."/>
            <person name="Wilkinson J."/>
            <person name="Wilson A."/>
            <person name="Yadav S."/>
            <person name="Young G."/>
            <person name="Yu Q."/>
            <person name="Zembek L."/>
            <person name="Zhong D."/>
            <person name="Zimmer A."/>
            <person name="Zwirko Z."/>
            <person name="Jaffe D.B."/>
            <person name="Alvarez P."/>
            <person name="Brockman W."/>
            <person name="Butler J."/>
            <person name="Chin C."/>
            <person name="Gnerre S."/>
            <person name="Grabherr M."/>
            <person name="Kleber M."/>
            <person name="Mauceli E."/>
            <person name="MacCallum I."/>
        </authorList>
    </citation>
    <scope>NUCLEOTIDE SEQUENCE [LARGE SCALE GENOMIC DNA]</scope>
    <source>
        <strain evidence="3">Tucson 14024-0371.13</strain>
    </source>
</reference>
<keyword evidence="3" id="KW-1185">Reference proteome</keyword>
<proteinExistence type="predicted"/>
<evidence type="ECO:0000256" key="1">
    <source>
        <dbReference type="SAM" id="SignalP"/>
    </source>
</evidence>
<protein>
    <submittedName>
        <fullName evidence="2">Uncharacterized protein</fullName>
    </submittedName>
</protein>
<feature type="signal peptide" evidence="1">
    <location>
        <begin position="1"/>
        <end position="19"/>
    </location>
</feature>
<keyword evidence="1" id="KW-0732">Signal</keyword>
<dbReference type="Proteomes" id="UP000007801">
    <property type="component" value="Unassembled WGS sequence"/>
</dbReference>
<evidence type="ECO:0000313" key="2">
    <source>
        <dbReference type="EMBL" id="KPU75803.1"/>
    </source>
</evidence>
<feature type="chain" id="PRO_5006154297" evidence="1">
    <location>
        <begin position="20"/>
        <end position="44"/>
    </location>
</feature>
<dbReference type="EMBL" id="CH902619">
    <property type="protein sequence ID" value="KPU75803.1"/>
    <property type="molecule type" value="Genomic_DNA"/>
</dbReference>
<evidence type="ECO:0000313" key="3">
    <source>
        <dbReference type="Proteomes" id="UP000007801"/>
    </source>
</evidence>
<sequence>MKLSRIVAVLIMIFKASQGHRRRCPHGQQWNPKARKCVKFYFGP</sequence>
<dbReference type="InParanoid" id="A0A0P8Y1W1"/>
<accession>A0A0P8Y1W1</accession>